<dbReference type="Proteomes" id="UP000095287">
    <property type="component" value="Unplaced"/>
</dbReference>
<evidence type="ECO:0000256" key="1">
    <source>
        <dbReference type="SAM" id="SignalP"/>
    </source>
</evidence>
<sequence length="87" mass="9864">MAGKASLILGFMAVLAISAFASPTHRCTPGDCWVILTISERCHLYSCCGEPEIYTDCMRDISQDRRLKVVYKRSLFGYSSDYCEKKR</sequence>
<proteinExistence type="predicted"/>
<accession>A0A1I8A6S3</accession>
<keyword evidence="1" id="KW-0732">Signal</keyword>
<organism evidence="2 3">
    <name type="scientific">Steinernema glaseri</name>
    <dbReference type="NCBI Taxonomy" id="37863"/>
    <lineage>
        <taxon>Eukaryota</taxon>
        <taxon>Metazoa</taxon>
        <taxon>Ecdysozoa</taxon>
        <taxon>Nematoda</taxon>
        <taxon>Chromadorea</taxon>
        <taxon>Rhabditida</taxon>
        <taxon>Tylenchina</taxon>
        <taxon>Panagrolaimomorpha</taxon>
        <taxon>Strongyloidoidea</taxon>
        <taxon>Steinernematidae</taxon>
        <taxon>Steinernema</taxon>
    </lineage>
</organism>
<dbReference type="WBParaSite" id="L893_g33260.t1">
    <property type="protein sequence ID" value="L893_g33260.t1"/>
    <property type="gene ID" value="L893_g33260"/>
</dbReference>
<reference evidence="3" key="1">
    <citation type="submission" date="2016-11" db="UniProtKB">
        <authorList>
            <consortium name="WormBaseParasite"/>
        </authorList>
    </citation>
    <scope>IDENTIFICATION</scope>
</reference>
<keyword evidence="2" id="KW-1185">Reference proteome</keyword>
<protein>
    <submittedName>
        <fullName evidence="3">Conotoxin</fullName>
    </submittedName>
</protein>
<feature type="signal peptide" evidence="1">
    <location>
        <begin position="1"/>
        <end position="21"/>
    </location>
</feature>
<evidence type="ECO:0000313" key="3">
    <source>
        <dbReference type="WBParaSite" id="L893_g33260.t1"/>
    </source>
</evidence>
<name>A0A1I8A6S3_9BILA</name>
<dbReference type="AlphaFoldDB" id="A0A1I8A6S3"/>
<evidence type="ECO:0000313" key="2">
    <source>
        <dbReference type="Proteomes" id="UP000095287"/>
    </source>
</evidence>
<feature type="chain" id="PRO_5009314338" evidence="1">
    <location>
        <begin position="22"/>
        <end position="87"/>
    </location>
</feature>